<name>A0A2B7XTN8_9EURO</name>
<accession>A0A2B7XTN8</accession>
<dbReference type="AlphaFoldDB" id="A0A2B7XTN8"/>
<dbReference type="EMBL" id="PDNB01000064">
    <property type="protein sequence ID" value="PGH12002.1"/>
    <property type="molecule type" value="Genomic_DNA"/>
</dbReference>
<gene>
    <name evidence="2" type="ORF">AJ79_04511</name>
</gene>
<reference evidence="2 3" key="1">
    <citation type="submission" date="2017-10" db="EMBL/GenBank/DDBJ databases">
        <title>Comparative genomics in systemic dimorphic fungi from Ajellomycetaceae.</title>
        <authorList>
            <person name="Munoz J.F."/>
            <person name="Mcewen J.G."/>
            <person name="Clay O.K."/>
            <person name="Cuomo C.A."/>
        </authorList>
    </citation>
    <scope>NUCLEOTIDE SEQUENCE [LARGE SCALE GENOMIC DNA]</scope>
    <source>
        <strain evidence="2 3">UAMH5409</strain>
    </source>
</reference>
<protein>
    <submittedName>
        <fullName evidence="2">Uncharacterized protein</fullName>
    </submittedName>
</protein>
<evidence type="ECO:0000256" key="1">
    <source>
        <dbReference type="SAM" id="MobiDB-lite"/>
    </source>
</evidence>
<evidence type="ECO:0000313" key="3">
    <source>
        <dbReference type="Proteomes" id="UP000223968"/>
    </source>
</evidence>
<organism evidence="2 3">
    <name type="scientific">Helicocarpus griseus UAMH5409</name>
    <dbReference type="NCBI Taxonomy" id="1447875"/>
    <lineage>
        <taxon>Eukaryota</taxon>
        <taxon>Fungi</taxon>
        <taxon>Dikarya</taxon>
        <taxon>Ascomycota</taxon>
        <taxon>Pezizomycotina</taxon>
        <taxon>Eurotiomycetes</taxon>
        <taxon>Eurotiomycetidae</taxon>
        <taxon>Onygenales</taxon>
        <taxon>Ajellomycetaceae</taxon>
        <taxon>Helicocarpus</taxon>
    </lineage>
</organism>
<feature type="compositionally biased region" description="Low complexity" evidence="1">
    <location>
        <begin position="1"/>
        <end position="26"/>
    </location>
</feature>
<feature type="region of interest" description="Disordered" evidence="1">
    <location>
        <begin position="1"/>
        <end position="27"/>
    </location>
</feature>
<proteinExistence type="predicted"/>
<evidence type="ECO:0000313" key="2">
    <source>
        <dbReference type="EMBL" id="PGH12002.1"/>
    </source>
</evidence>
<sequence length="195" mass="21945">MASIRESLRSVSSSSNPASKSRPTSALRKRLSLDLLTLSPTSSIATTSSVTSSPKNNTRPELVSYLEELTRNLSGFPQTEPDNLPQDLDELEGIINYHLSQLGQLRIEIAQHNETIDKLAVTSSPENLNDTAQKLHVRVQGARNARNLLSRFLKFHLLEIGRIVELKWKITGKKEFPEIYKSLPTYNDLRDMFEA</sequence>
<comment type="caution">
    <text evidence="2">The sequence shown here is derived from an EMBL/GenBank/DDBJ whole genome shotgun (WGS) entry which is preliminary data.</text>
</comment>
<keyword evidence="3" id="KW-1185">Reference proteome</keyword>
<dbReference type="OrthoDB" id="4183279at2759"/>
<dbReference type="Proteomes" id="UP000223968">
    <property type="component" value="Unassembled WGS sequence"/>
</dbReference>